<accession>A0ABU6N9Z3</accession>
<sequence length="72" mass="8686">MAKSKAKKLREKLEREGKINPELKRSPFVFADLRTRTTKTKKDCLYKNKYKNHFSNEGKNGSFYFACRWIYF</sequence>
<organism evidence="1 2">
    <name type="scientific">Bacillus xiapuensis</name>
    <dbReference type="NCBI Taxonomy" id="2014075"/>
    <lineage>
        <taxon>Bacteria</taxon>
        <taxon>Bacillati</taxon>
        <taxon>Bacillota</taxon>
        <taxon>Bacilli</taxon>
        <taxon>Bacillales</taxon>
        <taxon>Bacillaceae</taxon>
        <taxon>Bacillus</taxon>
    </lineage>
</organism>
<dbReference type="RefSeq" id="WP_071358175.1">
    <property type="nucleotide sequence ID" value="NZ_JARMQG010000133.1"/>
</dbReference>
<protein>
    <submittedName>
        <fullName evidence="1">Uncharacterized protein</fullName>
    </submittedName>
</protein>
<evidence type="ECO:0000313" key="1">
    <source>
        <dbReference type="EMBL" id="MED3563026.1"/>
    </source>
</evidence>
<keyword evidence="2" id="KW-1185">Reference proteome</keyword>
<gene>
    <name evidence="1" type="ORF">P4447_11290</name>
</gene>
<evidence type="ECO:0000313" key="2">
    <source>
        <dbReference type="Proteomes" id="UP001330749"/>
    </source>
</evidence>
<dbReference type="EMBL" id="JARMQG010000133">
    <property type="protein sequence ID" value="MED3563026.1"/>
    <property type="molecule type" value="Genomic_DNA"/>
</dbReference>
<proteinExistence type="predicted"/>
<reference evidence="1 2" key="1">
    <citation type="submission" date="2023-03" db="EMBL/GenBank/DDBJ databases">
        <title>Bacillus Genome Sequencing.</title>
        <authorList>
            <person name="Dunlap C."/>
        </authorList>
    </citation>
    <scope>NUCLEOTIDE SEQUENCE [LARGE SCALE GENOMIC DNA]</scope>
    <source>
        <strain evidence="1 2">B-14544</strain>
    </source>
</reference>
<dbReference type="Proteomes" id="UP001330749">
    <property type="component" value="Unassembled WGS sequence"/>
</dbReference>
<comment type="caution">
    <text evidence="1">The sequence shown here is derived from an EMBL/GenBank/DDBJ whole genome shotgun (WGS) entry which is preliminary data.</text>
</comment>
<name>A0ABU6N9Z3_9BACI</name>